<dbReference type="GO" id="GO:0003677">
    <property type="term" value="F:DNA binding"/>
    <property type="evidence" value="ECO:0007669"/>
    <property type="project" value="InterPro"/>
</dbReference>
<evidence type="ECO:0000259" key="1">
    <source>
        <dbReference type="PROSITE" id="PS50943"/>
    </source>
</evidence>
<evidence type="ECO:0000313" key="3">
    <source>
        <dbReference type="Proteomes" id="UP000256913"/>
    </source>
</evidence>
<sequence>MDGYGYTLAAAIAPMLRAEREKAALTQTQLARRAATTQQHVSLLEAGRLAPTTAVLDRLFDALDLQLSVTVEPRDADLDAGIDSAAVDDLACDLRIAHRMTKRFETEVPFVIDGQLAAAALGVPIKVRRTDLAFAESDGEQVAHWLRELPNVRRWCDTWHDFAPIDRDPRKPGPPHYWTPWGELYVRLLPTLPPPIHVVVEDERYPIRPLADVEADYPQIARIIRRARERAASRAP</sequence>
<dbReference type="SUPFAM" id="SSF47413">
    <property type="entry name" value="lambda repressor-like DNA-binding domains"/>
    <property type="match status" value="1"/>
</dbReference>
<reference evidence="2 3" key="1">
    <citation type="submission" date="2018-08" db="EMBL/GenBank/DDBJ databases">
        <title>Sequencing the genomes of 1000 actinobacteria strains.</title>
        <authorList>
            <person name="Klenk H.-P."/>
        </authorList>
    </citation>
    <scope>NUCLEOTIDE SEQUENCE [LARGE SCALE GENOMIC DNA]</scope>
    <source>
        <strain evidence="2 3">DSM 44099</strain>
    </source>
</reference>
<organism evidence="2 3">
    <name type="scientific">Asanoa ferruginea</name>
    <dbReference type="NCBI Taxonomy" id="53367"/>
    <lineage>
        <taxon>Bacteria</taxon>
        <taxon>Bacillati</taxon>
        <taxon>Actinomycetota</taxon>
        <taxon>Actinomycetes</taxon>
        <taxon>Micromonosporales</taxon>
        <taxon>Micromonosporaceae</taxon>
        <taxon>Asanoa</taxon>
    </lineage>
</organism>
<dbReference type="PROSITE" id="PS50943">
    <property type="entry name" value="HTH_CROC1"/>
    <property type="match status" value="1"/>
</dbReference>
<dbReference type="CDD" id="cd00093">
    <property type="entry name" value="HTH_XRE"/>
    <property type="match status" value="1"/>
</dbReference>
<name>A0A3D9ZM39_9ACTN</name>
<feature type="domain" description="HTH cro/C1-type" evidence="1">
    <location>
        <begin position="16"/>
        <end position="70"/>
    </location>
</feature>
<dbReference type="RefSeq" id="WP_116069730.1">
    <property type="nucleotide sequence ID" value="NZ_BONB01000070.1"/>
</dbReference>
<dbReference type="SMART" id="SM00530">
    <property type="entry name" value="HTH_XRE"/>
    <property type="match status" value="1"/>
</dbReference>
<accession>A0A3D9ZM39</accession>
<proteinExistence type="predicted"/>
<protein>
    <submittedName>
        <fullName evidence="2">Helix-turn-helix protein</fullName>
    </submittedName>
</protein>
<dbReference type="Proteomes" id="UP000256913">
    <property type="component" value="Unassembled WGS sequence"/>
</dbReference>
<dbReference type="InterPro" id="IPR010982">
    <property type="entry name" value="Lambda_DNA-bd_dom_sf"/>
</dbReference>
<gene>
    <name evidence="2" type="ORF">DFJ67_4464</name>
</gene>
<dbReference type="InterPro" id="IPR001387">
    <property type="entry name" value="Cro/C1-type_HTH"/>
</dbReference>
<evidence type="ECO:0000313" key="2">
    <source>
        <dbReference type="EMBL" id="REF98446.1"/>
    </source>
</evidence>
<comment type="caution">
    <text evidence="2">The sequence shown here is derived from an EMBL/GenBank/DDBJ whole genome shotgun (WGS) entry which is preliminary data.</text>
</comment>
<dbReference type="Pfam" id="PF13560">
    <property type="entry name" value="HTH_31"/>
    <property type="match status" value="1"/>
</dbReference>
<dbReference type="AlphaFoldDB" id="A0A3D9ZM39"/>
<dbReference type="EMBL" id="QUMQ01000001">
    <property type="protein sequence ID" value="REF98446.1"/>
    <property type="molecule type" value="Genomic_DNA"/>
</dbReference>
<dbReference type="OrthoDB" id="3403688at2"/>
<keyword evidence="3" id="KW-1185">Reference proteome</keyword>
<dbReference type="Gene3D" id="1.10.260.40">
    <property type="entry name" value="lambda repressor-like DNA-binding domains"/>
    <property type="match status" value="1"/>
</dbReference>